<name>A0A2N0RE88_9GLOM</name>
<dbReference type="EMBL" id="LLXH01000958">
    <property type="protein sequence ID" value="PKC61619.1"/>
    <property type="molecule type" value="Genomic_DNA"/>
</dbReference>
<dbReference type="VEuPathDB" id="FungiDB:RhiirA1_466274"/>
<dbReference type="AlphaFoldDB" id="A0A2N0RE88"/>
<accession>A0A2N0RE88</accession>
<gene>
    <name evidence="1" type="ORF">RhiirA1_466274</name>
</gene>
<reference evidence="1 2" key="1">
    <citation type="submission" date="2017-10" db="EMBL/GenBank/DDBJ databases">
        <title>Extensive intraspecific genome diversity in a model arbuscular mycorrhizal fungus.</title>
        <authorList>
            <person name="Chen E.C.H."/>
            <person name="Morin E."/>
            <person name="Baudet D."/>
            <person name="Noel J."/>
            <person name="Ndikumana S."/>
            <person name="Charron P."/>
            <person name="St-Onge C."/>
            <person name="Giorgi J."/>
            <person name="Grigoriev I.V."/>
            <person name="Roux C."/>
            <person name="Martin F.M."/>
            <person name="Corradi N."/>
        </authorList>
    </citation>
    <scope>NUCLEOTIDE SEQUENCE [LARGE SCALE GENOMIC DNA]</scope>
    <source>
        <strain evidence="1 2">A1</strain>
    </source>
</reference>
<evidence type="ECO:0000313" key="2">
    <source>
        <dbReference type="Proteomes" id="UP000232688"/>
    </source>
</evidence>
<protein>
    <submittedName>
        <fullName evidence="1">Uncharacterized protein</fullName>
    </submittedName>
</protein>
<evidence type="ECO:0000313" key="1">
    <source>
        <dbReference type="EMBL" id="PKC61619.1"/>
    </source>
</evidence>
<proteinExistence type="predicted"/>
<organism evidence="1 2">
    <name type="scientific">Rhizophagus irregularis</name>
    <dbReference type="NCBI Taxonomy" id="588596"/>
    <lineage>
        <taxon>Eukaryota</taxon>
        <taxon>Fungi</taxon>
        <taxon>Fungi incertae sedis</taxon>
        <taxon>Mucoromycota</taxon>
        <taxon>Glomeromycotina</taxon>
        <taxon>Glomeromycetes</taxon>
        <taxon>Glomerales</taxon>
        <taxon>Glomeraceae</taxon>
        <taxon>Rhizophagus</taxon>
    </lineage>
</organism>
<reference evidence="1 2" key="2">
    <citation type="submission" date="2017-10" db="EMBL/GenBank/DDBJ databases">
        <title>Genome analyses suggest a sexual origin of heterokaryosis in a supposedly ancient asexual fungus.</title>
        <authorList>
            <person name="Corradi N."/>
            <person name="Sedzielewska K."/>
            <person name="Noel J."/>
            <person name="Charron P."/>
            <person name="Farinelli L."/>
            <person name="Marton T."/>
            <person name="Kruger M."/>
            <person name="Pelin A."/>
            <person name="Brachmann A."/>
            <person name="Corradi N."/>
        </authorList>
    </citation>
    <scope>NUCLEOTIDE SEQUENCE [LARGE SCALE GENOMIC DNA]</scope>
    <source>
        <strain evidence="1 2">A1</strain>
    </source>
</reference>
<dbReference type="Proteomes" id="UP000232688">
    <property type="component" value="Unassembled WGS sequence"/>
</dbReference>
<comment type="caution">
    <text evidence="1">The sequence shown here is derived from an EMBL/GenBank/DDBJ whole genome shotgun (WGS) entry which is preliminary data.</text>
</comment>
<sequence length="54" mass="6274">MKLRYTNKSLHYLDFDLIEGITYNIVHSMSEKNLVNVDERVQVGAPNESDPNQH</sequence>